<accession>A0ABX7EZP2</accession>
<proteinExistence type="predicted"/>
<dbReference type="InterPro" id="IPR008861">
    <property type="entry name" value="GpX-like"/>
</dbReference>
<dbReference type="Pfam" id="PF05489">
    <property type="entry name" value="Phage_tail_X"/>
    <property type="match status" value="1"/>
</dbReference>
<protein>
    <recommendedName>
        <fullName evidence="3">Phage tail protein</fullName>
    </recommendedName>
</protein>
<sequence length="73" mass="7782">MSYTVAHGGERLDRIAKKLMQTELEGTVEALLDANPGLAGLMQSGVVPAGTVIRLPAEFSPKSAGRRFALAWE</sequence>
<dbReference type="EMBL" id="CP032405">
    <property type="protein sequence ID" value="QRF53501.1"/>
    <property type="molecule type" value="Genomic_DNA"/>
</dbReference>
<keyword evidence="2" id="KW-1185">Reference proteome</keyword>
<reference evidence="1 2" key="1">
    <citation type="submission" date="2018-09" db="EMBL/GenBank/DDBJ databases">
        <title>Rhizobium sp. MAE2-X.</title>
        <authorList>
            <person name="Lee Y."/>
            <person name="Jeon C.O."/>
        </authorList>
    </citation>
    <scope>NUCLEOTIDE SEQUENCE [LARGE SCALE GENOMIC DNA]</scope>
    <source>
        <strain evidence="1 2">MAE2-X</strain>
    </source>
</reference>
<evidence type="ECO:0000313" key="1">
    <source>
        <dbReference type="EMBL" id="QRF53501.1"/>
    </source>
</evidence>
<dbReference type="RefSeq" id="WP_203016725.1">
    <property type="nucleotide sequence ID" value="NZ_CP032405.1"/>
</dbReference>
<name>A0ABX7EZP2_9HYPH</name>
<organism evidence="1 2">
    <name type="scientific">Rhizobium rosettiformans</name>
    <dbReference type="NCBI Taxonomy" id="1368430"/>
    <lineage>
        <taxon>Bacteria</taxon>
        <taxon>Pseudomonadati</taxon>
        <taxon>Pseudomonadota</taxon>
        <taxon>Alphaproteobacteria</taxon>
        <taxon>Hyphomicrobiales</taxon>
        <taxon>Rhizobiaceae</taxon>
        <taxon>Rhizobium/Agrobacterium group</taxon>
        <taxon>Rhizobium</taxon>
    </lineage>
</organism>
<evidence type="ECO:0008006" key="3">
    <source>
        <dbReference type="Google" id="ProtNLM"/>
    </source>
</evidence>
<evidence type="ECO:0000313" key="2">
    <source>
        <dbReference type="Proteomes" id="UP000596351"/>
    </source>
</evidence>
<dbReference type="Proteomes" id="UP000596351">
    <property type="component" value="Chromosome"/>
</dbReference>
<gene>
    <name evidence="1" type="ORF">D4A92_19645</name>
</gene>